<dbReference type="GO" id="GO:0005886">
    <property type="term" value="C:plasma membrane"/>
    <property type="evidence" value="ECO:0007669"/>
    <property type="project" value="TreeGrafter"/>
</dbReference>
<dbReference type="GO" id="GO:0043709">
    <property type="term" value="P:cell adhesion involved in single-species biofilm formation"/>
    <property type="evidence" value="ECO:0007669"/>
    <property type="project" value="TreeGrafter"/>
</dbReference>
<dbReference type="OrthoDB" id="9812260at2"/>
<dbReference type="FunFam" id="3.30.70.270:FF:000001">
    <property type="entry name" value="Diguanylate cyclase domain protein"/>
    <property type="match status" value="1"/>
</dbReference>
<dbReference type="PANTHER" id="PTHR45138">
    <property type="entry name" value="REGULATORY COMPONENTS OF SENSORY TRANSDUCTION SYSTEM"/>
    <property type="match status" value="1"/>
</dbReference>
<sequence>MEQLNQLYEQHVGENVFNPGHYAPVLNQHELSAFFQKWLTTIDLTVLSELFFQQLQNTLPLCGLKIQCNHNDIHYGEIAKSRHHKHLAVRQDEKQIAMIHYAFSRTLAMREWQIVQQLHMLFKNPLKNGLEYERIKLAATRDNLTSLRNRSSFNDTMHRLFSHAKRQPSQFALLVIDLNKFKQVNDQYGHSHGDKILITCADTISTCLRDTDYAFRYGGDEFCCLLTDTCIDSCEQIVQRIQQAFKQNHFLAQHDIGCSIGSAIYHQEDTEHSLFMRADAAMYRNKK</sequence>
<dbReference type="InterPro" id="IPR050469">
    <property type="entry name" value="Diguanylate_Cyclase"/>
</dbReference>
<dbReference type="PROSITE" id="PS50887">
    <property type="entry name" value="GGDEF"/>
    <property type="match status" value="1"/>
</dbReference>
<dbReference type="SUPFAM" id="SSF55073">
    <property type="entry name" value="Nucleotide cyclase"/>
    <property type="match status" value="1"/>
</dbReference>
<dbReference type="InterPro" id="IPR000160">
    <property type="entry name" value="GGDEF_dom"/>
</dbReference>
<dbReference type="Gene3D" id="3.30.70.270">
    <property type="match status" value="1"/>
</dbReference>
<proteinExistence type="predicted"/>
<comment type="cofactor">
    <cofactor evidence="1">
        <name>Mg(2+)</name>
        <dbReference type="ChEBI" id="CHEBI:18420"/>
    </cofactor>
</comment>
<dbReference type="EC" id="2.7.7.65" evidence="2"/>
<dbReference type="PANTHER" id="PTHR45138:SF6">
    <property type="entry name" value="DIGUANYLATE CYCLASE DGCN"/>
    <property type="match status" value="1"/>
</dbReference>
<dbReference type="RefSeq" id="WP_160178973.1">
    <property type="nucleotide sequence ID" value="NZ_CP047656.1"/>
</dbReference>
<dbReference type="Proteomes" id="UP000464524">
    <property type="component" value="Chromosome"/>
</dbReference>
<evidence type="ECO:0000313" key="4">
    <source>
        <dbReference type="EMBL" id="QHJ11204.1"/>
    </source>
</evidence>
<accession>A0A857JKP6</accession>
<reference evidence="4 5" key="1">
    <citation type="submission" date="2019-12" db="EMBL/GenBank/DDBJ databases">
        <title>Genome sequencing and assembly of endphytes of Porphyra tenera.</title>
        <authorList>
            <person name="Park J.M."/>
            <person name="Shin R."/>
            <person name="Jo S.H."/>
        </authorList>
    </citation>
    <scope>NUCLEOTIDE SEQUENCE [LARGE SCALE GENOMIC DNA]</scope>
    <source>
        <strain evidence="4 5">GPM4</strain>
    </source>
</reference>
<evidence type="ECO:0000313" key="5">
    <source>
        <dbReference type="Proteomes" id="UP000464524"/>
    </source>
</evidence>
<evidence type="ECO:0000256" key="1">
    <source>
        <dbReference type="ARBA" id="ARBA00001946"/>
    </source>
</evidence>
<dbReference type="CDD" id="cd01949">
    <property type="entry name" value="GGDEF"/>
    <property type="match status" value="1"/>
</dbReference>
<protein>
    <recommendedName>
        <fullName evidence="2">diguanylate cyclase</fullName>
        <ecNumber evidence="2">2.7.7.65</ecNumber>
    </recommendedName>
</protein>
<dbReference type="InterPro" id="IPR043128">
    <property type="entry name" value="Rev_trsase/Diguanyl_cyclase"/>
</dbReference>
<dbReference type="InterPro" id="IPR029787">
    <property type="entry name" value="Nucleotide_cyclase"/>
</dbReference>
<evidence type="ECO:0000256" key="2">
    <source>
        <dbReference type="ARBA" id="ARBA00012528"/>
    </source>
</evidence>
<organism evidence="4 5">
    <name type="scientific">Paraglaciecola mesophila</name>
    <dbReference type="NCBI Taxonomy" id="197222"/>
    <lineage>
        <taxon>Bacteria</taxon>
        <taxon>Pseudomonadati</taxon>
        <taxon>Pseudomonadota</taxon>
        <taxon>Gammaproteobacteria</taxon>
        <taxon>Alteromonadales</taxon>
        <taxon>Alteromonadaceae</taxon>
        <taxon>Paraglaciecola</taxon>
    </lineage>
</organism>
<dbReference type="GO" id="GO:0052621">
    <property type="term" value="F:diguanylate cyclase activity"/>
    <property type="evidence" value="ECO:0007669"/>
    <property type="project" value="UniProtKB-EC"/>
</dbReference>
<dbReference type="KEGG" id="pmes:FX988_01432"/>
<gene>
    <name evidence="4" type="ORF">FX988_01432</name>
</gene>
<name>A0A857JKP6_9ALTE</name>
<feature type="domain" description="GGDEF" evidence="3">
    <location>
        <begin position="169"/>
        <end position="287"/>
    </location>
</feature>
<evidence type="ECO:0000259" key="3">
    <source>
        <dbReference type="PROSITE" id="PS50887"/>
    </source>
</evidence>
<keyword evidence="5" id="KW-1185">Reference proteome</keyword>
<dbReference type="EMBL" id="CP047656">
    <property type="protein sequence ID" value="QHJ11204.1"/>
    <property type="molecule type" value="Genomic_DNA"/>
</dbReference>
<dbReference type="Pfam" id="PF00990">
    <property type="entry name" value="GGDEF"/>
    <property type="match status" value="1"/>
</dbReference>
<dbReference type="SMART" id="SM00267">
    <property type="entry name" value="GGDEF"/>
    <property type="match status" value="1"/>
</dbReference>
<dbReference type="GO" id="GO:1902201">
    <property type="term" value="P:negative regulation of bacterial-type flagellum-dependent cell motility"/>
    <property type="evidence" value="ECO:0007669"/>
    <property type="project" value="TreeGrafter"/>
</dbReference>
<dbReference type="AlphaFoldDB" id="A0A857JKP6"/>
<dbReference type="NCBIfam" id="TIGR00254">
    <property type="entry name" value="GGDEF"/>
    <property type="match status" value="1"/>
</dbReference>